<gene>
    <name evidence="1" type="ORF">SAMN05192563_1003282</name>
</gene>
<dbReference type="AlphaFoldDB" id="A0A1I7AD11"/>
<proteinExistence type="predicted"/>
<dbReference type="EMBL" id="FPBH01000003">
    <property type="protein sequence ID" value="SFT72852.1"/>
    <property type="molecule type" value="Genomic_DNA"/>
</dbReference>
<sequence length="392" mass="45091">MLFDTLDRQLDHGKRPDQGDFEYLNLSGRPEAARVRDFIEACLRSYPAEHRPEIVARLKASDLQFASATFELFLNRLFSLLNWTVTVHPELPNGSPKRPDFLVHTPEGGAFYLEATLVRQFSEQEQAVERRKNEVIRAIDDIPSPDFLLDVYLSGSPRSTVPRRNLRRGLRRWIASLDYDIAFEQYRNRERLPEYDYEHDGWKIRFKPIPRGPERRGSGRRAIGAFGGGVRPVKVLPGIRDAAKSKGGRYGELDLPLIVAINVEDRQVDTSVERDALFGQLELVFDREDPNAEHRARRCRDGVWFGPHGPQYTRLSGVWMFRRFDVWHFVSRSSHLLYLNPDALHPLGEETYVLPHAIVEQGKLSERDGLSFEVFDLPESWPEDATDGGERG</sequence>
<reference evidence="1 2" key="1">
    <citation type="submission" date="2016-10" db="EMBL/GenBank/DDBJ databases">
        <authorList>
            <person name="de Groot N.N."/>
        </authorList>
    </citation>
    <scope>NUCLEOTIDE SEQUENCE [LARGE SCALE GENOMIC DNA]</scope>
    <source>
        <strain evidence="1 2">LMG 27731</strain>
    </source>
</reference>
<organism evidence="1 2">
    <name type="scientific">Paraburkholderia aspalathi</name>
    <dbReference type="NCBI Taxonomy" id="1324617"/>
    <lineage>
        <taxon>Bacteria</taxon>
        <taxon>Pseudomonadati</taxon>
        <taxon>Pseudomonadota</taxon>
        <taxon>Betaproteobacteria</taxon>
        <taxon>Burkholderiales</taxon>
        <taxon>Burkholderiaceae</taxon>
        <taxon>Paraburkholderia</taxon>
    </lineage>
</organism>
<name>A0A1I7AD11_9BURK</name>
<protein>
    <submittedName>
        <fullName evidence="1">Uncharacterized protein</fullName>
    </submittedName>
</protein>
<accession>A0A1I7AD11</accession>
<evidence type="ECO:0000313" key="1">
    <source>
        <dbReference type="EMBL" id="SFT72852.1"/>
    </source>
</evidence>
<dbReference type="OrthoDB" id="7056114at2"/>
<dbReference type="Proteomes" id="UP000198844">
    <property type="component" value="Unassembled WGS sequence"/>
</dbReference>
<evidence type="ECO:0000313" key="2">
    <source>
        <dbReference type="Proteomes" id="UP000198844"/>
    </source>
</evidence>
<dbReference type="RefSeq" id="WP_143131656.1">
    <property type="nucleotide sequence ID" value="NZ_FPBH01000003.1"/>
</dbReference>